<keyword evidence="4 10" id="KW-0067">ATP-binding</keyword>
<evidence type="ECO:0000313" key="11">
    <source>
        <dbReference type="Proteomes" id="UP000199645"/>
    </source>
</evidence>
<dbReference type="InterPro" id="IPR036640">
    <property type="entry name" value="ABC1_TM_sf"/>
</dbReference>
<evidence type="ECO:0000313" key="10">
    <source>
        <dbReference type="EMBL" id="SFE29897.1"/>
    </source>
</evidence>
<evidence type="ECO:0000259" key="8">
    <source>
        <dbReference type="PROSITE" id="PS50893"/>
    </source>
</evidence>
<dbReference type="InterPro" id="IPR003439">
    <property type="entry name" value="ABC_transporter-like_ATP-bd"/>
</dbReference>
<dbReference type="Proteomes" id="UP000199645">
    <property type="component" value="Unassembled WGS sequence"/>
</dbReference>
<evidence type="ECO:0000259" key="9">
    <source>
        <dbReference type="PROSITE" id="PS50929"/>
    </source>
</evidence>
<dbReference type="RefSeq" id="WP_093608705.1">
    <property type="nucleotide sequence ID" value="NZ_BOMT01000014.1"/>
</dbReference>
<protein>
    <submittedName>
        <fullName evidence="10">ATP-binding cassette, subfamily C</fullName>
    </submittedName>
</protein>
<dbReference type="Gene3D" id="1.20.1560.10">
    <property type="entry name" value="ABC transporter type 1, transmembrane domain"/>
    <property type="match status" value="1"/>
</dbReference>
<feature type="transmembrane region" description="Helical" evidence="7">
    <location>
        <begin position="51"/>
        <end position="70"/>
    </location>
</feature>
<keyword evidence="5 7" id="KW-1133">Transmembrane helix</keyword>
<dbReference type="AlphaFoldDB" id="A0A1I1ZDW0"/>
<dbReference type="InterPro" id="IPR039421">
    <property type="entry name" value="Type_1_exporter"/>
</dbReference>
<dbReference type="SUPFAM" id="SSF90123">
    <property type="entry name" value="ABC transporter transmembrane region"/>
    <property type="match status" value="1"/>
</dbReference>
<dbReference type="InterPro" id="IPR011527">
    <property type="entry name" value="ABC1_TM_dom"/>
</dbReference>
<dbReference type="PROSITE" id="PS50893">
    <property type="entry name" value="ABC_TRANSPORTER_2"/>
    <property type="match status" value="1"/>
</dbReference>
<feature type="transmembrane region" description="Helical" evidence="7">
    <location>
        <begin position="162"/>
        <end position="180"/>
    </location>
</feature>
<keyword evidence="3" id="KW-0547">Nucleotide-binding</keyword>
<dbReference type="Pfam" id="PF00664">
    <property type="entry name" value="ABC_membrane"/>
    <property type="match status" value="1"/>
</dbReference>
<evidence type="ECO:0000256" key="5">
    <source>
        <dbReference type="ARBA" id="ARBA00022989"/>
    </source>
</evidence>
<dbReference type="SMART" id="SM00382">
    <property type="entry name" value="AAA"/>
    <property type="match status" value="1"/>
</dbReference>
<evidence type="ECO:0000256" key="4">
    <source>
        <dbReference type="ARBA" id="ARBA00022840"/>
    </source>
</evidence>
<keyword evidence="2 7" id="KW-0812">Transmembrane</keyword>
<keyword evidence="6 7" id="KW-0472">Membrane</keyword>
<dbReference type="GO" id="GO:0140359">
    <property type="term" value="F:ABC-type transporter activity"/>
    <property type="evidence" value="ECO:0007669"/>
    <property type="project" value="InterPro"/>
</dbReference>
<evidence type="ECO:0000256" key="6">
    <source>
        <dbReference type="ARBA" id="ARBA00023136"/>
    </source>
</evidence>
<name>A0A1I1ZDW0_9ACTN</name>
<evidence type="ECO:0000256" key="3">
    <source>
        <dbReference type="ARBA" id="ARBA00022741"/>
    </source>
</evidence>
<accession>A0A1I1ZDW0</accession>
<sequence length="581" mass="60267">MASPGVLLLRSGLAGSRAPMVRIAGLTVLEAAPALAAGAVAATAIDHGFLAGRPGIGLAWLGLLAVLHLVRATAERAVFPHLAAVVEPLRDHLVRRLVSATLLRATDRYGRPEGVDAATVTRLTRQVESVRSLVAALLRTARPLAVSVLAAAAGLAALRLSLLVFLAPLVLVLAVFPLSLRVLSRRRRMVVLADERITARIGESLLAARDVAALDAAGQCLAAIDEAGREVRRTTMAAARTAGFRIAMVTVGGYVPLFALLVAGPQLVAGGRISTGELVGAALYLTGYLLPAVQAVTGTVSAYVTQLGTALTRLAEASGTVPARTAETAAGHSAMPATGGIAVTVDRLTFAYSATAEPVLAGLSLEIAAGEHLAVVGASGIGKSTLANLLAGLERPRTGRVRLDGVPVDELDDRRRSRWVALVPQEAYVFAGTVLANLCYLNPDAEPPAIDETIRLLGASRLVERLGGLAGEITDPATQLSSGERQLLVLVRVHLSPARLVILDEAGCYLDPASEAVAEAAFAARPGTLIVIAHRLASAARADRVLMVQADGARLGPHRQLLAESGAYAELMERWRGGTGV</sequence>
<keyword evidence="11" id="KW-1185">Reference proteome</keyword>
<dbReference type="STRING" id="35752.SAMN05421541_10150"/>
<dbReference type="GO" id="GO:0005524">
    <property type="term" value="F:ATP binding"/>
    <property type="evidence" value="ECO:0007669"/>
    <property type="project" value="UniProtKB-KW"/>
</dbReference>
<dbReference type="GO" id="GO:0034040">
    <property type="term" value="F:ATPase-coupled lipid transmembrane transporter activity"/>
    <property type="evidence" value="ECO:0007669"/>
    <property type="project" value="TreeGrafter"/>
</dbReference>
<evidence type="ECO:0000256" key="1">
    <source>
        <dbReference type="ARBA" id="ARBA00004651"/>
    </source>
</evidence>
<organism evidence="10 11">
    <name type="scientific">Actinoplanes philippinensis</name>
    <dbReference type="NCBI Taxonomy" id="35752"/>
    <lineage>
        <taxon>Bacteria</taxon>
        <taxon>Bacillati</taxon>
        <taxon>Actinomycetota</taxon>
        <taxon>Actinomycetes</taxon>
        <taxon>Micromonosporales</taxon>
        <taxon>Micromonosporaceae</taxon>
        <taxon>Actinoplanes</taxon>
    </lineage>
</organism>
<dbReference type="PROSITE" id="PS50929">
    <property type="entry name" value="ABC_TM1F"/>
    <property type="match status" value="1"/>
</dbReference>
<dbReference type="Pfam" id="PF00005">
    <property type="entry name" value="ABC_tran"/>
    <property type="match status" value="1"/>
</dbReference>
<dbReference type="InterPro" id="IPR003593">
    <property type="entry name" value="AAA+_ATPase"/>
</dbReference>
<dbReference type="PANTHER" id="PTHR24221:SF654">
    <property type="entry name" value="ATP-BINDING CASSETTE SUB-FAMILY B MEMBER 6"/>
    <property type="match status" value="1"/>
</dbReference>
<dbReference type="GO" id="GO:0005886">
    <property type="term" value="C:plasma membrane"/>
    <property type="evidence" value="ECO:0007669"/>
    <property type="project" value="UniProtKB-SubCell"/>
</dbReference>
<reference evidence="10 11" key="1">
    <citation type="submission" date="2016-10" db="EMBL/GenBank/DDBJ databases">
        <authorList>
            <person name="de Groot N.N."/>
        </authorList>
    </citation>
    <scope>NUCLEOTIDE SEQUENCE [LARGE SCALE GENOMIC DNA]</scope>
    <source>
        <strain evidence="10 11">DSM 43019</strain>
    </source>
</reference>
<dbReference type="CDD" id="cd03228">
    <property type="entry name" value="ABCC_MRP_Like"/>
    <property type="match status" value="1"/>
</dbReference>
<proteinExistence type="predicted"/>
<evidence type="ECO:0000256" key="7">
    <source>
        <dbReference type="SAM" id="Phobius"/>
    </source>
</evidence>
<dbReference type="InterPro" id="IPR027417">
    <property type="entry name" value="P-loop_NTPase"/>
</dbReference>
<feature type="domain" description="ABC transmembrane type-1" evidence="9">
    <location>
        <begin position="26"/>
        <end position="297"/>
    </location>
</feature>
<feature type="transmembrane region" description="Helical" evidence="7">
    <location>
        <begin position="21"/>
        <end position="45"/>
    </location>
</feature>
<dbReference type="GO" id="GO:0016887">
    <property type="term" value="F:ATP hydrolysis activity"/>
    <property type="evidence" value="ECO:0007669"/>
    <property type="project" value="InterPro"/>
</dbReference>
<dbReference type="PANTHER" id="PTHR24221">
    <property type="entry name" value="ATP-BINDING CASSETTE SUB-FAMILY B"/>
    <property type="match status" value="1"/>
</dbReference>
<dbReference type="OrthoDB" id="9806127at2"/>
<dbReference type="Gene3D" id="3.40.50.300">
    <property type="entry name" value="P-loop containing nucleotide triphosphate hydrolases"/>
    <property type="match status" value="1"/>
</dbReference>
<gene>
    <name evidence="10" type="ORF">SAMN05421541_10150</name>
</gene>
<feature type="transmembrane region" description="Helical" evidence="7">
    <location>
        <begin position="242"/>
        <end position="263"/>
    </location>
</feature>
<feature type="domain" description="ABC transporter" evidence="8">
    <location>
        <begin position="343"/>
        <end position="575"/>
    </location>
</feature>
<dbReference type="EMBL" id="FONV01000001">
    <property type="protein sequence ID" value="SFE29897.1"/>
    <property type="molecule type" value="Genomic_DNA"/>
</dbReference>
<comment type="subcellular location">
    <subcellularLocation>
        <location evidence="1">Cell membrane</location>
        <topology evidence="1">Multi-pass membrane protein</topology>
    </subcellularLocation>
</comment>
<evidence type="ECO:0000256" key="2">
    <source>
        <dbReference type="ARBA" id="ARBA00022692"/>
    </source>
</evidence>
<dbReference type="SUPFAM" id="SSF52540">
    <property type="entry name" value="P-loop containing nucleoside triphosphate hydrolases"/>
    <property type="match status" value="1"/>
</dbReference>